<dbReference type="AlphaFoldDB" id="A0A953HU18"/>
<comment type="caution">
    <text evidence="8">The sequence shown here is derived from an EMBL/GenBank/DDBJ whole genome shotgun (WGS) entry which is preliminary data.</text>
</comment>
<reference evidence="8" key="1">
    <citation type="submission" date="2021-06" db="EMBL/GenBank/DDBJ databases">
        <title>44 bacteria genomes isolated from Dapeng, Shenzhen.</title>
        <authorList>
            <person name="Zheng W."/>
            <person name="Yu S."/>
            <person name="Huang Y."/>
        </authorList>
    </citation>
    <scope>NUCLEOTIDE SEQUENCE</scope>
    <source>
        <strain evidence="8">DP5N28-2</strain>
    </source>
</reference>
<dbReference type="GO" id="GO:0006508">
    <property type="term" value="P:proteolysis"/>
    <property type="evidence" value="ECO:0007669"/>
    <property type="project" value="UniProtKB-KW"/>
</dbReference>
<dbReference type="GO" id="GO:0008237">
    <property type="term" value="F:metallopeptidase activity"/>
    <property type="evidence" value="ECO:0007669"/>
    <property type="project" value="UniProtKB-KW"/>
</dbReference>
<dbReference type="PANTHER" id="PTHR43690">
    <property type="entry name" value="NARDILYSIN"/>
    <property type="match status" value="1"/>
</dbReference>
<organism evidence="8 9">
    <name type="scientific">Membranihabitans marinus</name>
    <dbReference type="NCBI Taxonomy" id="1227546"/>
    <lineage>
        <taxon>Bacteria</taxon>
        <taxon>Pseudomonadati</taxon>
        <taxon>Bacteroidota</taxon>
        <taxon>Saprospiria</taxon>
        <taxon>Saprospirales</taxon>
        <taxon>Saprospiraceae</taxon>
        <taxon>Membranihabitans</taxon>
    </lineage>
</organism>
<dbReference type="Gene3D" id="3.30.830.10">
    <property type="entry name" value="Metalloenzyme, LuxS/M16 peptidase-like"/>
    <property type="match status" value="2"/>
</dbReference>
<dbReference type="InterPro" id="IPR050626">
    <property type="entry name" value="Peptidase_M16"/>
</dbReference>
<dbReference type="GO" id="GO:0046872">
    <property type="term" value="F:metal ion binding"/>
    <property type="evidence" value="ECO:0007669"/>
    <property type="project" value="InterPro"/>
</dbReference>
<dbReference type="Pfam" id="PF00675">
    <property type="entry name" value="Peptidase_M16"/>
    <property type="match status" value="1"/>
</dbReference>
<dbReference type="Proteomes" id="UP000753961">
    <property type="component" value="Unassembled WGS sequence"/>
</dbReference>
<keyword evidence="5" id="KW-0482">Metalloprotease</keyword>
<gene>
    <name evidence="8" type="ORF">KUV50_09250</name>
</gene>
<evidence type="ECO:0000256" key="4">
    <source>
        <dbReference type="ARBA" id="ARBA00022833"/>
    </source>
</evidence>
<feature type="domain" description="Peptidase M16 N-terminal" evidence="6">
    <location>
        <begin position="6"/>
        <end position="148"/>
    </location>
</feature>
<feature type="domain" description="Peptidase M16 C-terminal" evidence="7">
    <location>
        <begin position="161"/>
        <end position="334"/>
    </location>
</feature>
<keyword evidence="2" id="KW-0645">Protease</keyword>
<dbReference type="InterPro" id="IPR007863">
    <property type="entry name" value="Peptidase_M16_C"/>
</dbReference>
<comment type="similarity">
    <text evidence="1">Belongs to the peptidase M16 family.</text>
</comment>
<sequence>MKNGLKVILHRDEDSTLAAVNLLYQLGSKNEQEDHTGVTHLFEHMMFTGTKSVPDIDQLLQEAGGENNAFTNADYTNYYSYAPTSNLELLLAIEADRMYDLAITREKFDIQKNVVIEEFYETCLNQPYGDVWHLMSDMAFKNHHYKWPTIGKTPDHIHKSTYEMIHEFYQFYCPNNAILSIGGHIDIDHVKKLVHQYFDPIPPKSYELPDPGREPEQMSSRYKQVQRNVPTSSIYIGFHIPERIHRDFYTLDMMTDFYASNNSSYLYKKLVKEKDLFSGIDAWVVGSMDPGLLLFEGKLNDDTPIDVALSELQTTIEEGPRGLTDRIVKKIKNKIHTNLIQSEVNILNKVISLAYFEMLGNIELINSEGRIYDAIDQNEMISTTKKYIDFKKANILIYESVDQFTNKG</sequence>
<evidence type="ECO:0000313" key="8">
    <source>
        <dbReference type="EMBL" id="MBY5958315.1"/>
    </source>
</evidence>
<evidence type="ECO:0000256" key="1">
    <source>
        <dbReference type="ARBA" id="ARBA00007261"/>
    </source>
</evidence>
<dbReference type="EMBL" id="JAHVHU010000008">
    <property type="protein sequence ID" value="MBY5958315.1"/>
    <property type="molecule type" value="Genomic_DNA"/>
</dbReference>
<evidence type="ECO:0000256" key="5">
    <source>
        <dbReference type="ARBA" id="ARBA00023049"/>
    </source>
</evidence>
<evidence type="ECO:0000313" key="9">
    <source>
        <dbReference type="Proteomes" id="UP000753961"/>
    </source>
</evidence>
<keyword evidence="9" id="KW-1185">Reference proteome</keyword>
<evidence type="ECO:0000256" key="2">
    <source>
        <dbReference type="ARBA" id="ARBA00022670"/>
    </source>
</evidence>
<dbReference type="InterPro" id="IPR011249">
    <property type="entry name" value="Metalloenz_LuxS/M16"/>
</dbReference>
<proteinExistence type="inferred from homology"/>
<keyword evidence="4" id="KW-0862">Zinc</keyword>
<dbReference type="RefSeq" id="WP_222579853.1">
    <property type="nucleotide sequence ID" value="NZ_JAHVHU010000008.1"/>
</dbReference>
<evidence type="ECO:0000256" key="3">
    <source>
        <dbReference type="ARBA" id="ARBA00022801"/>
    </source>
</evidence>
<dbReference type="InterPro" id="IPR011765">
    <property type="entry name" value="Pept_M16_N"/>
</dbReference>
<accession>A0A953HU18</accession>
<dbReference type="PANTHER" id="PTHR43690:SF17">
    <property type="entry name" value="PROTEIN YHJJ"/>
    <property type="match status" value="1"/>
</dbReference>
<dbReference type="Pfam" id="PF05193">
    <property type="entry name" value="Peptidase_M16_C"/>
    <property type="match status" value="1"/>
</dbReference>
<evidence type="ECO:0000259" key="6">
    <source>
        <dbReference type="Pfam" id="PF00675"/>
    </source>
</evidence>
<evidence type="ECO:0000259" key="7">
    <source>
        <dbReference type="Pfam" id="PF05193"/>
    </source>
</evidence>
<name>A0A953HU18_9BACT</name>
<dbReference type="SUPFAM" id="SSF63411">
    <property type="entry name" value="LuxS/MPP-like metallohydrolase"/>
    <property type="match status" value="2"/>
</dbReference>
<keyword evidence="3" id="KW-0378">Hydrolase</keyword>
<protein>
    <submittedName>
        <fullName evidence="8">Insulinase family protein</fullName>
    </submittedName>
</protein>